<protein>
    <submittedName>
        <fullName evidence="1">Uncharacterized protein</fullName>
    </submittedName>
</protein>
<reference evidence="1" key="1">
    <citation type="submission" date="2023-10" db="EMBL/GenBank/DDBJ databases">
        <authorList>
            <person name="Chen Y."/>
            <person name="Shah S."/>
            <person name="Dougan E. K."/>
            <person name="Thang M."/>
            <person name="Chan C."/>
        </authorList>
    </citation>
    <scope>NUCLEOTIDE SEQUENCE [LARGE SCALE GENOMIC DNA]</scope>
</reference>
<accession>A0ABN9QF41</accession>
<name>A0ABN9QF41_9DINO</name>
<evidence type="ECO:0000313" key="2">
    <source>
        <dbReference type="Proteomes" id="UP001189429"/>
    </source>
</evidence>
<gene>
    <name evidence="1" type="ORF">PCOR1329_LOCUS9787</name>
</gene>
<dbReference type="Proteomes" id="UP001189429">
    <property type="component" value="Unassembled WGS sequence"/>
</dbReference>
<sequence length="243" mass="26659">MRCKLFGFNVRSLIQPRRLEEVALLAGGFPIHFLVGTRVQAVPWEAVLLVCPSELEREISDDGCIASSLDLLQHRAARRSTLVIFTGLIDSFAQDEMGNHFACVRPYAQSRMGNAARGFRDVQHRHHLACTITFRMIAPTYNGEKASSRTDHYDLPVGVLLRVSKLLTMTKAARQLQLFPSKGVLRDHSPVLLEMDLGAPPPLDTAAAAPWNFDATGTALQTPGLREGFLLKASEASSQGPPS</sequence>
<dbReference type="EMBL" id="CAUYUJ010002747">
    <property type="protein sequence ID" value="CAK0802204.1"/>
    <property type="molecule type" value="Genomic_DNA"/>
</dbReference>
<proteinExistence type="predicted"/>
<comment type="caution">
    <text evidence="1">The sequence shown here is derived from an EMBL/GenBank/DDBJ whole genome shotgun (WGS) entry which is preliminary data.</text>
</comment>
<keyword evidence="2" id="KW-1185">Reference proteome</keyword>
<evidence type="ECO:0000313" key="1">
    <source>
        <dbReference type="EMBL" id="CAK0802204.1"/>
    </source>
</evidence>
<organism evidence="1 2">
    <name type="scientific">Prorocentrum cordatum</name>
    <dbReference type="NCBI Taxonomy" id="2364126"/>
    <lineage>
        <taxon>Eukaryota</taxon>
        <taxon>Sar</taxon>
        <taxon>Alveolata</taxon>
        <taxon>Dinophyceae</taxon>
        <taxon>Prorocentrales</taxon>
        <taxon>Prorocentraceae</taxon>
        <taxon>Prorocentrum</taxon>
    </lineage>
</organism>